<feature type="transmembrane region" description="Helical" evidence="2">
    <location>
        <begin position="6"/>
        <end position="28"/>
    </location>
</feature>
<reference evidence="3" key="1">
    <citation type="journal article" date="2015" name="Nature">
        <title>Complex archaea that bridge the gap between prokaryotes and eukaryotes.</title>
        <authorList>
            <person name="Spang A."/>
            <person name="Saw J.H."/>
            <person name="Jorgensen S.L."/>
            <person name="Zaremba-Niedzwiedzka K."/>
            <person name="Martijn J."/>
            <person name="Lind A.E."/>
            <person name="van Eijk R."/>
            <person name="Schleper C."/>
            <person name="Guy L."/>
            <person name="Ettema T.J."/>
        </authorList>
    </citation>
    <scope>NUCLEOTIDE SEQUENCE</scope>
</reference>
<keyword evidence="2" id="KW-0472">Membrane</keyword>
<organism evidence="3">
    <name type="scientific">marine sediment metagenome</name>
    <dbReference type="NCBI Taxonomy" id="412755"/>
    <lineage>
        <taxon>unclassified sequences</taxon>
        <taxon>metagenomes</taxon>
        <taxon>ecological metagenomes</taxon>
    </lineage>
</organism>
<feature type="coiled-coil region" evidence="1">
    <location>
        <begin position="30"/>
        <end position="57"/>
    </location>
</feature>
<evidence type="ECO:0000256" key="2">
    <source>
        <dbReference type="SAM" id="Phobius"/>
    </source>
</evidence>
<gene>
    <name evidence="3" type="ORF">LCGC14_0420140</name>
</gene>
<dbReference type="AlphaFoldDB" id="A0A0F9SQW0"/>
<keyword evidence="2" id="KW-0812">Transmembrane</keyword>
<dbReference type="EMBL" id="LAZR01000383">
    <property type="protein sequence ID" value="KKN71435.1"/>
    <property type="molecule type" value="Genomic_DNA"/>
</dbReference>
<comment type="caution">
    <text evidence="3">The sequence shown here is derived from an EMBL/GenBank/DDBJ whole genome shotgun (WGS) entry which is preliminary data.</text>
</comment>
<proteinExistence type="predicted"/>
<name>A0A0F9SQW0_9ZZZZ</name>
<evidence type="ECO:0000256" key="1">
    <source>
        <dbReference type="SAM" id="Coils"/>
    </source>
</evidence>
<evidence type="ECO:0000313" key="3">
    <source>
        <dbReference type="EMBL" id="KKN71435.1"/>
    </source>
</evidence>
<protein>
    <submittedName>
        <fullName evidence="3">Uncharacterized protein</fullName>
    </submittedName>
</protein>
<keyword evidence="1" id="KW-0175">Coiled coil</keyword>
<accession>A0A0F9SQW0</accession>
<sequence length="62" mass="7059">MIADTLVVIFSSLTLLVAIIGVGWRVGFLLGKLTQEVKGHNKRLDDMQKEIKSIQIDRQHRE</sequence>
<keyword evidence="2" id="KW-1133">Transmembrane helix</keyword>